<dbReference type="STRING" id="364197.SAMN05216296_1173"/>
<name>A0A1H2EZD2_9PSED</name>
<dbReference type="AlphaFoldDB" id="A0A1H2EZD2"/>
<evidence type="ECO:0000256" key="1">
    <source>
        <dbReference type="ARBA" id="ARBA00010990"/>
    </source>
</evidence>
<comment type="similarity">
    <text evidence="1">Belongs to the P-Pant transferase superfamily. Gsp/Sfp/HetI/AcpT family.</text>
</comment>
<evidence type="ECO:0000259" key="3">
    <source>
        <dbReference type="Pfam" id="PF01648"/>
    </source>
</evidence>
<accession>A0A1H2EZD2</accession>
<dbReference type="SUPFAM" id="SSF56214">
    <property type="entry name" value="4'-phosphopantetheinyl transferase"/>
    <property type="match status" value="2"/>
</dbReference>
<dbReference type="GO" id="GO:0000287">
    <property type="term" value="F:magnesium ion binding"/>
    <property type="evidence" value="ECO:0007669"/>
    <property type="project" value="InterPro"/>
</dbReference>
<dbReference type="GO" id="GO:0005829">
    <property type="term" value="C:cytosol"/>
    <property type="evidence" value="ECO:0007669"/>
    <property type="project" value="TreeGrafter"/>
</dbReference>
<proteinExistence type="inferred from homology"/>
<evidence type="ECO:0000313" key="5">
    <source>
        <dbReference type="Proteomes" id="UP000243232"/>
    </source>
</evidence>
<keyword evidence="2 4" id="KW-0808">Transferase</keyword>
<organism evidence="4 5">
    <name type="scientific">Pseudomonas pohangensis</name>
    <dbReference type="NCBI Taxonomy" id="364197"/>
    <lineage>
        <taxon>Bacteria</taxon>
        <taxon>Pseudomonadati</taxon>
        <taxon>Pseudomonadota</taxon>
        <taxon>Gammaproteobacteria</taxon>
        <taxon>Pseudomonadales</taxon>
        <taxon>Pseudomonadaceae</taxon>
        <taxon>Pseudomonas</taxon>
    </lineage>
</organism>
<dbReference type="GO" id="GO:0008897">
    <property type="term" value="F:holo-[acyl-carrier-protein] synthase activity"/>
    <property type="evidence" value="ECO:0007669"/>
    <property type="project" value="InterPro"/>
</dbReference>
<dbReference type="Proteomes" id="UP000243232">
    <property type="component" value="Chromosome I"/>
</dbReference>
<dbReference type="InterPro" id="IPR050559">
    <property type="entry name" value="P-Pant_transferase_sf"/>
</dbReference>
<keyword evidence="5" id="KW-1185">Reference proteome</keyword>
<dbReference type="InterPro" id="IPR037143">
    <property type="entry name" value="4-PPantetheinyl_Trfase_dom_sf"/>
</dbReference>
<evidence type="ECO:0000256" key="2">
    <source>
        <dbReference type="ARBA" id="ARBA00022679"/>
    </source>
</evidence>
<dbReference type="PANTHER" id="PTHR12215:SF10">
    <property type="entry name" value="L-AMINOADIPATE-SEMIALDEHYDE DEHYDROGENASE-PHOSPHOPANTETHEINYL TRANSFERASE"/>
    <property type="match status" value="1"/>
</dbReference>
<sequence length="239" mass="26609">MHPARLARTFYSEAFEVNLQDNDIHIWLGPDTGLPTDAILREVLGHYLPAGQAQLARTANGKPYLMQQGADPLQFNLSHTLGRVACAVSRGICLGIDIENRQRAINVDEVAQRFFHPDEIQALQAITDVAQRRQLFFRLWTCKEAYIKAIGQTIAGVSLQQLGFDCSAATIRALFALPAQQQWHFHNQACGECEISIARARHCAGTDSPHLTFFSFDRWENGPSGQGLQHCQRAADEAL</sequence>
<feature type="domain" description="4'-phosphopantetheinyl transferase" evidence="3">
    <location>
        <begin position="94"/>
        <end position="187"/>
    </location>
</feature>
<evidence type="ECO:0000313" key="4">
    <source>
        <dbReference type="EMBL" id="SDU00078.1"/>
    </source>
</evidence>
<protein>
    <submittedName>
        <fullName evidence="4">Phosphopantetheine--protein transferase domain-containing protein</fullName>
    </submittedName>
</protein>
<gene>
    <name evidence="4" type="ORF">SAMN05216296_1173</name>
</gene>
<dbReference type="Gene3D" id="3.90.470.20">
    <property type="entry name" value="4'-phosphopantetheinyl transferase domain"/>
    <property type="match status" value="1"/>
</dbReference>
<reference evidence="5" key="1">
    <citation type="submission" date="2016-10" db="EMBL/GenBank/DDBJ databases">
        <authorList>
            <person name="Varghese N."/>
            <person name="Submissions S."/>
        </authorList>
    </citation>
    <scope>NUCLEOTIDE SEQUENCE [LARGE SCALE GENOMIC DNA]</scope>
    <source>
        <strain evidence="5">DSM 17875</strain>
    </source>
</reference>
<dbReference type="GO" id="GO:0019878">
    <property type="term" value="P:lysine biosynthetic process via aminoadipic acid"/>
    <property type="evidence" value="ECO:0007669"/>
    <property type="project" value="TreeGrafter"/>
</dbReference>
<dbReference type="InterPro" id="IPR008278">
    <property type="entry name" value="4-PPantetheinyl_Trfase_dom"/>
</dbReference>
<dbReference type="Pfam" id="PF01648">
    <property type="entry name" value="ACPS"/>
    <property type="match status" value="1"/>
</dbReference>
<dbReference type="EMBL" id="LT629785">
    <property type="protein sequence ID" value="SDU00078.1"/>
    <property type="molecule type" value="Genomic_DNA"/>
</dbReference>
<dbReference type="PANTHER" id="PTHR12215">
    <property type="entry name" value="PHOSPHOPANTETHEINE TRANSFERASE"/>
    <property type="match status" value="1"/>
</dbReference>